<feature type="compositionally biased region" description="Basic residues" evidence="13">
    <location>
        <begin position="36"/>
        <end position="48"/>
    </location>
</feature>
<dbReference type="GO" id="GO:0006412">
    <property type="term" value="P:translation"/>
    <property type="evidence" value="ECO:0007669"/>
    <property type="project" value="UniProtKB-KW"/>
</dbReference>
<feature type="domain" description="ABC transporter" evidence="14">
    <location>
        <begin position="79"/>
        <end position="336"/>
    </location>
</feature>
<dbReference type="SMART" id="SM00382">
    <property type="entry name" value="AAA"/>
    <property type="match status" value="2"/>
</dbReference>
<keyword evidence="7" id="KW-0547">Nucleotide-binding</keyword>
<dbReference type="EMBL" id="HBHW01024129">
    <property type="protein sequence ID" value="CAE0050564.1"/>
    <property type="molecule type" value="Transcribed_RNA"/>
</dbReference>
<keyword evidence="5" id="KW-0699">rRNA-binding</keyword>
<evidence type="ECO:0000313" key="16">
    <source>
        <dbReference type="EMBL" id="CAE0050565.1"/>
    </source>
</evidence>
<dbReference type="EMBL" id="HBHW01024131">
    <property type="protein sequence ID" value="CAE0050566.1"/>
    <property type="molecule type" value="Transcribed_RNA"/>
</dbReference>
<evidence type="ECO:0000256" key="2">
    <source>
        <dbReference type="ARBA" id="ARBA00014334"/>
    </source>
</evidence>
<keyword evidence="4" id="KW-0820">tRNA-binding</keyword>
<protein>
    <recommendedName>
        <fullName evidence="2">Probable ATP-dependent transporter ycf16</fullName>
    </recommendedName>
</protein>
<dbReference type="Pfam" id="PF00005">
    <property type="entry name" value="ABC_tran"/>
    <property type="match status" value="2"/>
</dbReference>
<dbReference type="AlphaFoldDB" id="A0A7S2ZT64"/>
<evidence type="ECO:0000256" key="11">
    <source>
        <dbReference type="ARBA" id="ARBA00022884"/>
    </source>
</evidence>
<dbReference type="InterPro" id="IPR003593">
    <property type="entry name" value="AAA+_ATPase"/>
</dbReference>
<evidence type="ECO:0000256" key="3">
    <source>
        <dbReference type="ARBA" id="ARBA00022490"/>
    </source>
</evidence>
<dbReference type="SUPFAM" id="SSF52540">
    <property type="entry name" value="P-loop containing nucleoside triphosphate hydrolases"/>
    <property type="match status" value="2"/>
</dbReference>
<organism evidence="18">
    <name type="scientific">Rhodosorus marinus</name>
    <dbReference type="NCBI Taxonomy" id="101924"/>
    <lineage>
        <taxon>Eukaryota</taxon>
        <taxon>Rhodophyta</taxon>
        <taxon>Stylonematophyceae</taxon>
        <taxon>Stylonematales</taxon>
        <taxon>Stylonemataceae</taxon>
        <taxon>Rhodosorus</taxon>
    </lineage>
</organism>
<dbReference type="EMBL" id="HBHW01024134">
    <property type="protein sequence ID" value="CAE0050569.1"/>
    <property type="molecule type" value="Transcribed_RNA"/>
</dbReference>
<evidence type="ECO:0000256" key="10">
    <source>
        <dbReference type="ARBA" id="ARBA00022845"/>
    </source>
</evidence>
<dbReference type="GO" id="GO:0016887">
    <property type="term" value="F:ATP hydrolysis activity"/>
    <property type="evidence" value="ECO:0007669"/>
    <property type="project" value="InterPro"/>
</dbReference>
<evidence type="ECO:0000313" key="15">
    <source>
        <dbReference type="EMBL" id="CAE0050564.1"/>
    </source>
</evidence>
<dbReference type="EMBL" id="HBHW01024130">
    <property type="protein sequence ID" value="CAE0050565.1"/>
    <property type="molecule type" value="Transcribed_RNA"/>
</dbReference>
<comment type="similarity">
    <text evidence="1">Belongs to the ABC transporter superfamily. ABCF family. Translational throttle EttA subfamily.</text>
</comment>
<dbReference type="PROSITE" id="PS00211">
    <property type="entry name" value="ABC_TRANSPORTER_1"/>
    <property type="match status" value="2"/>
</dbReference>
<dbReference type="GO" id="GO:0005524">
    <property type="term" value="F:ATP binding"/>
    <property type="evidence" value="ECO:0007669"/>
    <property type="project" value="UniProtKB-KW"/>
</dbReference>
<dbReference type="PANTHER" id="PTHR43858">
    <property type="entry name" value="ENERGY-DEPENDENT TRANSLATIONAL THROTTLE PROTEIN ETTA"/>
    <property type="match status" value="1"/>
</dbReference>
<evidence type="ECO:0000256" key="13">
    <source>
        <dbReference type="SAM" id="MobiDB-lite"/>
    </source>
</evidence>
<reference evidence="18" key="1">
    <citation type="submission" date="2021-01" db="EMBL/GenBank/DDBJ databases">
        <authorList>
            <person name="Corre E."/>
            <person name="Pelletier E."/>
            <person name="Niang G."/>
            <person name="Scheremetjew M."/>
            <person name="Finn R."/>
            <person name="Kale V."/>
            <person name="Holt S."/>
            <person name="Cochrane G."/>
            <person name="Meng A."/>
            <person name="Brown T."/>
            <person name="Cohen L."/>
        </authorList>
    </citation>
    <scope>NUCLEOTIDE SEQUENCE</scope>
    <source>
        <strain evidence="18">CCMP 769</strain>
    </source>
</reference>
<dbReference type="NCBIfam" id="NF008775">
    <property type="entry name" value="PRK11819.1"/>
    <property type="match status" value="1"/>
</dbReference>
<keyword evidence="11" id="KW-0694">RNA-binding</keyword>
<feature type="domain" description="ABC transporter" evidence="14">
    <location>
        <begin position="404"/>
        <end position="621"/>
    </location>
</feature>
<dbReference type="InterPro" id="IPR017871">
    <property type="entry name" value="ABC_transporter-like_CS"/>
</dbReference>
<evidence type="ECO:0000256" key="5">
    <source>
        <dbReference type="ARBA" id="ARBA00022730"/>
    </source>
</evidence>
<dbReference type="HAMAP" id="MF_00847">
    <property type="entry name" value="EttA"/>
    <property type="match status" value="1"/>
</dbReference>
<keyword evidence="9" id="KW-0067">ATP-binding</keyword>
<evidence type="ECO:0000259" key="14">
    <source>
        <dbReference type="PROSITE" id="PS50893"/>
    </source>
</evidence>
<dbReference type="GO" id="GO:0045900">
    <property type="term" value="P:negative regulation of translational elongation"/>
    <property type="evidence" value="ECO:0007669"/>
    <property type="project" value="InterPro"/>
</dbReference>
<evidence type="ECO:0000256" key="6">
    <source>
        <dbReference type="ARBA" id="ARBA00022737"/>
    </source>
</evidence>
<dbReference type="InterPro" id="IPR003439">
    <property type="entry name" value="ABC_transporter-like_ATP-bd"/>
</dbReference>
<dbReference type="Pfam" id="PF12848">
    <property type="entry name" value="ABC_tran_Xtn"/>
    <property type="match status" value="1"/>
</dbReference>
<evidence type="ECO:0000256" key="7">
    <source>
        <dbReference type="ARBA" id="ARBA00022741"/>
    </source>
</evidence>
<accession>A0A7S2ZT64</accession>
<dbReference type="Gene3D" id="3.40.50.300">
    <property type="entry name" value="P-loop containing nucleotide triphosphate hydrolases"/>
    <property type="match status" value="2"/>
</dbReference>
<proteinExistence type="inferred from homology"/>
<dbReference type="PROSITE" id="PS50893">
    <property type="entry name" value="ABC_TRANSPORTER_2"/>
    <property type="match status" value="2"/>
</dbReference>
<keyword evidence="3" id="KW-0963">Cytoplasm</keyword>
<dbReference type="FunFam" id="3.40.50.300:FF:000183">
    <property type="entry name" value="ABC transporter ATP-binding protein yjjK"/>
    <property type="match status" value="1"/>
</dbReference>
<feature type="region of interest" description="Disordered" evidence="13">
    <location>
        <begin position="32"/>
        <end position="70"/>
    </location>
</feature>
<evidence type="ECO:0000256" key="9">
    <source>
        <dbReference type="ARBA" id="ARBA00022840"/>
    </source>
</evidence>
<dbReference type="GO" id="GO:0019843">
    <property type="term" value="F:rRNA binding"/>
    <property type="evidence" value="ECO:0007669"/>
    <property type="project" value="UniProtKB-KW"/>
</dbReference>
<evidence type="ECO:0000313" key="18">
    <source>
        <dbReference type="EMBL" id="CAE0050569.1"/>
    </source>
</evidence>
<keyword evidence="12" id="KW-0648">Protein biosynthesis</keyword>
<dbReference type="InterPro" id="IPR027417">
    <property type="entry name" value="P-loop_NTPase"/>
</dbReference>
<evidence type="ECO:0000256" key="4">
    <source>
        <dbReference type="ARBA" id="ARBA00022555"/>
    </source>
</evidence>
<keyword evidence="10" id="KW-0810">Translation regulation</keyword>
<dbReference type="NCBIfam" id="TIGR03719">
    <property type="entry name" value="ABC_ABC_ChvD"/>
    <property type="match status" value="1"/>
</dbReference>
<evidence type="ECO:0000256" key="1">
    <source>
        <dbReference type="ARBA" id="ARBA00005868"/>
    </source>
</evidence>
<name>A0A7S2ZT64_9RHOD</name>
<evidence type="ECO:0000256" key="12">
    <source>
        <dbReference type="ARBA" id="ARBA00022917"/>
    </source>
</evidence>
<dbReference type="CDD" id="cd03221">
    <property type="entry name" value="ABCF_EF-3"/>
    <property type="match status" value="2"/>
</dbReference>
<gene>
    <name evidence="15" type="ORF">RMAR00112_LOCUS18564</name>
    <name evidence="16" type="ORF">RMAR00112_LOCUS18565</name>
    <name evidence="17" type="ORF">RMAR00112_LOCUS18566</name>
    <name evidence="18" type="ORF">RMAR00112_LOCUS18569</name>
</gene>
<dbReference type="GO" id="GO:0000049">
    <property type="term" value="F:tRNA binding"/>
    <property type="evidence" value="ECO:0007669"/>
    <property type="project" value="UniProtKB-KW"/>
</dbReference>
<dbReference type="InterPro" id="IPR032781">
    <property type="entry name" value="ABC_tran_Xtn"/>
</dbReference>
<keyword evidence="8" id="KW-0378">Hydrolase</keyword>
<evidence type="ECO:0000256" key="8">
    <source>
        <dbReference type="ARBA" id="ARBA00022801"/>
    </source>
</evidence>
<evidence type="ECO:0000313" key="17">
    <source>
        <dbReference type="EMBL" id="CAE0050566.1"/>
    </source>
</evidence>
<feature type="region of interest" description="Disordered" evidence="13">
    <location>
        <begin position="374"/>
        <end position="396"/>
    </location>
</feature>
<dbReference type="InterPro" id="IPR022374">
    <property type="entry name" value="EttA"/>
</dbReference>
<keyword evidence="6" id="KW-0677">Repeat</keyword>
<sequence length="635" mass="70031">MAELGFVQCGLAGTSLSRGRSFCQRDRWQMGLNASKAKKSKGGKKGKGGKGANSGPGDRPRAAPKGNSKIDTDKREYVFQMYKLGKSLPNGKELLKNINLAFFPGAKIGVLGNNGAGKSTLIKIMAGIDSDFLGEALPQTGLKLAYLAQEPDLKNGKTVGENVEAAVADIRGSLNKYKELSEKMASSDVSDEEMLKLASEMESVQSVIEAKNGWELDRVVDRALDALRCPPSDADVDVLSGGERRRVALAALLINQPDMLILDEPTNHLDAESVSWLETYLGTFQGTIVAVTHDRYFLDNVAEWILELDRGRGIPFEGNYSGWLDLKAKRLAQEEKESSARTRALKSELEWVQKNPKGQQVKSKARMERFNKLQSEDTRARDDMRAPPTNIYISPGPKLGDQVVEAENLRKVFGDRVLIDNLSFSLPKGAIVGIIGGNGAGKSTLFKMLMQMEEPDGGSLKIGESVNFMYVDQSREGLDAEKTVFEEVTNNDDEITLGTRTVNSRAYLGWFNFKGADQQKKVVNLSGGERNRINLAKVLKQGGNVLLLDEPTNDLDVDTLRALEEAVLDFGGCAMVISHDRWFLDRVATHILAFEGDSEVRWFDGNYSEYEQDRVKRLGSVEPTRVKFRPIPAIQ</sequence>
<dbReference type="FunFam" id="3.40.50.300:FF:000011">
    <property type="entry name" value="Putative ABC transporter ATP-binding component"/>
    <property type="match status" value="1"/>
</dbReference>
<dbReference type="PANTHER" id="PTHR43858:SF1">
    <property type="entry name" value="ABC TRANSPORTER-RELATED PROTEIN"/>
    <property type="match status" value="1"/>
</dbReference>
<feature type="compositionally biased region" description="Basic and acidic residues" evidence="13">
    <location>
        <begin position="374"/>
        <end position="385"/>
    </location>
</feature>